<evidence type="ECO:0000256" key="1">
    <source>
        <dbReference type="SAM" id="Phobius"/>
    </source>
</evidence>
<dbReference type="Proteomes" id="UP000077384">
    <property type="component" value="Unassembled WGS sequence"/>
</dbReference>
<reference evidence="3 5" key="2">
    <citation type="journal article" date="2016" name="Front. Microbiol.">
        <title>Industrial Acetogenic Biocatalysts: A Comparative Metabolic and Genomic Analysis.</title>
        <authorList>
            <person name="Bengelsdorf F."/>
            <person name="Poehlein A."/>
            <person name="Sonja S."/>
            <person name="Erz C."/>
            <person name="Hummel T."/>
            <person name="Hoffmeister S."/>
            <person name="Daniel R."/>
            <person name="Durre P."/>
        </authorList>
    </citation>
    <scope>NUCLEOTIDE SEQUENCE [LARGE SCALE GENOMIC DNA]</scope>
    <source>
        <strain evidence="3 5">PTA-10522</strain>
    </source>
</reference>
<feature type="transmembrane region" description="Helical" evidence="1">
    <location>
        <begin position="6"/>
        <end position="32"/>
    </location>
</feature>
<evidence type="ECO:0000313" key="5">
    <source>
        <dbReference type="Proteomes" id="UP000093694"/>
    </source>
</evidence>
<dbReference type="PATRIC" id="fig|1705578.3.peg.3749"/>
<name>A0A168MAY9_9CLOT</name>
<dbReference type="EMBL" id="LROR01000048">
    <property type="protein sequence ID" value="OBR94090.1"/>
    <property type="molecule type" value="Genomic_DNA"/>
</dbReference>
<keyword evidence="1" id="KW-0812">Transmembrane</keyword>
<dbReference type="EMBL" id="LITQ01000056">
    <property type="protein sequence ID" value="OAA84460.1"/>
    <property type="molecule type" value="Genomic_DNA"/>
</dbReference>
<keyword evidence="1" id="KW-1133">Transmembrane helix</keyword>
<sequence>MNAYVIIVSIVCITTTGIVIGTTVIFAILAYLKEKAILKHKNNFKDNNNEISITVDDDRNNHSKN</sequence>
<evidence type="ECO:0000313" key="3">
    <source>
        <dbReference type="EMBL" id="OBR94090.1"/>
    </source>
</evidence>
<organism evidence="2 4">
    <name type="scientific">Clostridium coskatii</name>
    <dbReference type="NCBI Taxonomy" id="1705578"/>
    <lineage>
        <taxon>Bacteria</taxon>
        <taxon>Bacillati</taxon>
        <taxon>Bacillota</taxon>
        <taxon>Clostridia</taxon>
        <taxon>Eubacteriales</taxon>
        <taxon>Clostridiaceae</taxon>
        <taxon>Clostridium</taxon>
    </lineage>
</organism>
<proteinExistence type="predicted"/>
<accession>A0A168MAY9</accession>
<evidence type="ECO:0000313" key="4">
    <source>
        <dbReference type="Proteomes" id="UP000077384"/>
    </source>
</evidence>
<keyword evidence="1" id="KW-0472">Membrane</keyword>
<reference evidence="2 4" key="1">
    <citation type="journal article" date="2015" name="Biotechnol. Bioeng.">
        <title>Genome sequence and phenotypic characterization of Caulobacter segnis.</title>
        <authorList>
            <person name="Patel S."/>
            <person name="Fletcher B."/>
            <person name="Scott D.C."/>
            <person name="Ely B."/>
        </authorList>
    </citation>
    <scope>NUCLEOTIDE SEQUENCE [LARGE SCALE GENOMIC DNA]</scope>
    <source>
        <strain evidence="2 4">PS02</strain>
    </source>
</reference>
<evidence type="ECO:0000313" key="2">
    <source>
        <dbReference type="EMBL" id="OAA84460.1"/>
    </source>
</evidence>
<gene>
    <name evidence="3" type="ORF">CLCOS_20560</name>
    <name evidence="2" type="ORF">WX73_03492</name>
</gene>
<dbReference type="RefSeq" id="WP_063602618.1">
    <property type="nucleotide sequence ID" value="NZ_LITQ01000056.1"/>
</dbReference>
<keyword evidence="5" id="KW-1185">Reference proteome</keyword>
<comment type="caution">
    <text evidence="2">The sequence shown here is derived from an EMBL/GenBank/DDBJ whole genome shotgun (WGS) entry which is preliminary data.</text>
</comment>
<protein>
    <submittedName>
        <fullName evidence="2">Uncharacterized protein</fullName>
    </submittedName>
</protein>
<dbReference type="Proteomes" id="UP000093694">
    <property type="component" value="Unassembled WGS sequence"/>
</dbReference>
<dbReference type="AlphaFoldDB" id="A0A168MAY9"/>